<dbReference type="GO" id="GO:0071949">
    <property type="term" value="F:FAD binding"/>
    <property type="evidence" value="ECO:0007669"/>
    <property type="project" value="InterPro"/>
</dbReference>
<feature type="domain" description="FAD-binding PCMH-type" evidence="6">
    <location>
        <begin position="103"/>
        <end position="270"/>
    </location>
</feature>
<evidence type="ECO:0000256" key="1">
    <source>
        <dbReference type="ARBA" id="ARBA00005466"/>
    </source>
</evidence>
<keyword evidence="5" id="KW-0732">Signal</keyword>
<dbReference type="SUPFAM" id="SSF56176">
    <property type="entry name" value="FAD-binding/transporter-associated domain-like"/>
    <property type="match status" value="1"/>
</dbReference>
<evidence type="ECO:0000313" key="8">
    <source>
        <dbReference type="Proteomes" id="UP000002059"/>
    </source>
</evidence>
<accession>C1GXL7</accession>
<dbReference type="InterPro" id="IPR036318">
    <property type="entry name" value="FAD-bd_PCMH-like_sf"/>
</dbReference>
<keyword evidence="2" id="KW-0285">Flavoprotein</keyword>
<feature type="chain" id="PRO_5002910395" description="FAD-binding PCMH-type domain-containing protein" evidence="5">
    <location>
        <begin position="25"/>
        <end position="521"/>
    </location>
</feature>
<dbReference type="Pfam" id="PF01565">
    <property type="entry name" value="FAD_binding_4"/>
    <property type="match status" value="1"/>
</dbReference>
<evidence type="ECO:0000256" key="3">
    <source>
        <dbReference type="ARBA" id="ARBA00022827"/>
    </source>
</evidence>
<dbReference type="PANTHER" id="PTHR42973:SF13">
    <property type="entry name" value="FAD-BINDING PCMH-TYPE DOMAIN-CONTAINING PROTEIN"/>
    <property type="match status" value="1"/>
</dbReference>
<evidence type="ECO:0000256" key="2">
    <source>
        <dbReference type="ARBA" id="ARBA00022630"/>
    </source>
</evidence>
<comment type="similarity">
    <text evidence="1">Belongs to the oxygen-dependent FAD-linked oxidoreductase family.</text>
</comment>
<evidence type="ECO:0000313" key="7">
    <source>
        <dbReference type="EMBL" id="EEH41305.2"/>
    </source>
</evidence>
<feature type="signal peptide" evidence="5">
    <location>
        <begin position="1"/>
        <end position="24"/>
    </location>
</feature>
<dbReference type="AlphaFoldDB" id="C1GXL7"/>
<dbReference type="Gene3D" id="3.30.465.10">
    <property type="match status" value="1"/>
</dbReference>
<dbReference type="eggNOG" id="KOG1231">
    <property type="taxonomic scope" value="Eukaryota"/>
</dbReference>
<dbReference type="GO" id="GO:0016491">
    <property type="term" value="F:oxidoreductase activity"/>
    <property type="evidence" value="ECO:0007669"/>
    <property type="project" value="UniProtKB-KW"/>
</dbReference>
<keyword evidence="8" id="KW-1185">Reference proteome</keyword>
<sequence>MGIFSSIHWSLGLAISARCPLVGARTADVYVPLTLDQTIEQLGLRPALAHIRELELAIPAPSRRSLLLMQCDILATVLPLEVQFPGSEDYNSTRGSYWAQQQSDLSPSCFVVVKRSHLVSTSIAVSRKTKCPFSVRSGGHSDVPGASNIEKGITIDLRSISEIDVSDDKRITYVGAGARWDEVYAKLDEMDLMVVGGRVFSLGVGGLTLGGGISFFSGKEGLACDNVVVMADGRLRDVNQTSYPDLYRALRGGGNNFGIVTRFDLDTYPQGETWSAIRAYPLDAKEHLIEGLASFNKNAADDPDLAIITSFAYAGGQWICGHITGYARPVPDPELFISSFGNLANIPPIQDNTRLIRLSNLSNEMIAVNPPPGLRDRYATANYKNSVELQNRIVDIVVSELDRVKGEISNLEGFVCAVNFQAITLPMISKFSKRGGNILGISPGDGPLLLILVNFAWASASDDDIIISASESILSQSNGAAAELGLLNDFVYMNYAGSHQVAFRWIWQEEFAAATEITGKI</sequence>
<dbReference type="Proteomes" id="UP000002059">
    <property type="component" value="Partially assembled WGS sequence"/>
</dbReference>
<protein>
    <recommendedName>
        <fullName evidence="6">FAD-binding PCMH-type domain-containing protein</fullName>
    </recommendedName>
</protein>
<dbReference type="RefSeq" id="XP_015701990.1">
    <property type="nucleotide sequence ID" value="XM_015845016.1"/>
</dbReference>
<dbReference type="HOGENOM" id="CLU_018354_1_2_1"/>
<dbReference type="InterPro" id="IPR050416">
    <property type="entry name" value="FAD-linked_Oxidoreductase"/>
</dbReference>
<dbReference type="STRING" id="502779.C1GXL7"/>
<keyword evidence="4" id="KW-0560">Oxidoreductase</keyword>
<dbReference type="InterPro" id="IPR006094">
    <property type="entry name" value="Oxid_FAD_bind_N"/>
</dbReference>
<evidence type="ECO:0000256" key="4">
    <source>
        <dbReference type="ARBA" id="ARBA00023002"/>
    </source>
</evidence>
<gene>
    <name evidence="7" type="ORF">PAAG_03591</name>
</gene>
<dbReference type="InterPro" id="IPR016169">
    <property type="entry name" value="FAD-bd_PCMH_sub2"/>
</dbReference>
<dbReference type="InterPro" id="IPR016166">
    <property type="entry name" value="FAD-bd_PCMH"/>
</dbReference>
<keyword evidence="3" id="KW-0274">FAD</keyword>
<dbReference type="VEuPathDB" id="FungiDB:PAAG_03591"/>
<organism evidence="7 8">
    <name type="scientific">Paracoccidioides lutzii (strain ATCC MYA-826 / Pb01)</name>
    <name type="common">Paracoccidioides brasiliensis</name>
    <dbReference type="NCBI Taxonomy" id="502779"/>
    <lineage>
        <taxon>Eukaryota</taxon>
        <taxon>Fungi</taxon>
        <taxon>Dikarya</taxon>
        <taxon>Ascomycota</taxon>
        <taxon>Pezizomycotina</taxon>
        <taxon>Eurotiomycetes</taxon>
        <taxon>Eurotiomycetidae</taxon>
        <taxon>Onygenales</taxon>
        <taxon>Ajellomycetaceae</taxon>
        <taxon>Paracoccidioides</taxon>
    </lineage>
</organism>
<dbReference type="OrthoDB" id="2151789at2759"/>
<dbReference type="EMBL" id="KN293998">
    <property type="protein sequence ID" value="EEH41305.2"/>
    <property type="molecule type" value="Genomic_DNA"/>
</dbReference>
<proteinExistence type="inferred from homology"/>
<reference evidence="7 8" key="1">
    <citation type="journal article" date="2011" name="PLoS Genet.">
        <title>Comparative genomic analysis of human fungal pathogens causing paracoccidioidomycosis.</title>
        <authorList>
            <person name="Desjardins C.A."/>
            <person name="Champion M.D."/>
            <person name="Holder J.W."/>
            <person name="Muszewska A."/>
            <person name="Goldberg J."/>
            <person name="Bailao A.M."/>
            <person name="Brigido M.M."/>
            <person name="Ferreira M.E."/>
            <person name="Garcia A.M."/>
            <person name="Grynberg M."/>
            <person name="Gujja S."/>
            <person name="Heiman D.I."/>
            <person name="Henn M.R."/>
            <person name="Kodira C.D."/>
            <person name="Leon-Narvaez H."/>
            <person name="Longo L.V."/>
            <person name="Ma L.J."/>
            <person name="Malavazi I."/>
            <person name="Matsuo A.L."/>
            <person name="Morais F.V."/>
            <person name="Pereira M."/>
            <person name="Rodriguez-Brito S."/>
            <person name="Sakthikumar S."/>
            <person name="Salem-Izacc S.M."/>
            <person name="Sykes S.M."/>
            <person name="Teixeira M.M."/>
            <person name="Vallejo M.C."/>
            <person name="Walter M.E."/>
            <person name="Yandava C."/>
            <person name="Young S."/>
            <person name="Zeng Q."/>
            <person name="Zucker J."/>
            <person name="Felipe M.S."/>
            <person name="Goldman G.H."/>
            <person name="Haas B.J."/>
            <person name="McEwen J.G."/>
            <person name="Nino-Vega G."/>
            <person name="Puccia R."/>
            <person name="San-Blas G."/>
            <person name="Soares C.M."/>
            <person name="Birren B.W."/>
            <person name="Cuomo C.A."/>
        </authorList>
    </citation>
    <scope>NUCLEOTIDE SEQUENCE [LARGE SCALE GENOMIC DNA]</scope>
    <source>
        <strain evidence="8">ATCC MYA-826 / Pb01</strain>
    </source>
</reference>
<dbReference type="OMA" id="LPMISKF"/>
<dbReference type="PANTHER" id="PTHR42973">
    <property type="entry name" value="BINDING OXIDOREDUCTASE, PUTATIVE (AFU_ORTHOLOGUE AFUA_1G17690)-RELATED"/>
    <property type="match status" value="1"/>
</dbReference>
<evidence type="ECO:0000259" key="6">
    <source>
        <dbReference type="PROSITE" id="PS51387"/>
    </source>
</evidence>
<dbReference type="PROSITE" id="PS51387">
    <property type="entry name" value="FAD_PCMH"/>
    <property type="match status" value="1"/>
</dbReference>
<dbReference type="KEGG" id="pbl:PAAG_03591"/>
<name>C1GXL7_PARBA</name>
<evidence type="ECO:0000256" key="5">
    <source>
        <dbReference type="SAM" id="SignalP"/>
    </source>
</evidence>
<dbReference type="GeneID" id="9098387"/>